<evidence type="ECO:0000259" key="2">
    <source>
        <dbReference type="PROSITE" id="PS50217"/>
    </source>
</evidence>
<evidence type="ECO:0000313" key="3">
    <source>
        <dbReference type="Ensembl" id="ENSECRP00000021794.1"/>
    </source>
</evidence>
<proteinExistence type="predicted"/>
<name>A0A8C4SUQ5_ERPCA</name>
<protein>
    <submittedName>
        <fullName evidence="3">Basic leucine zipper transcription factor, ATF-like 3</fullName>
    </submittedName>
</protein>
<dbReference type="PANTHER" id="PTHR23351:SF13">
    <property type="entry name" value="BASIC LEUCINE ZIPPER TRANSCRIPTIONAL FACTOR ATF-LIKE 3"/>
    <property type="match status" value="1"/>
</dbReference>
<sequence length="139" mass="16409">EILYSLFSANCIKHYKYSRDPSRVYQGQIAQSNESNRAFLASLVFLQSLEDDDRKLKRREKNRVAAQRSRKKQTQKADRLHEEYEYLEHENSSLQKEVEKLTDELRRLTEALKAHEPLCPLLHCAISHRPEVITNCLPR</sequence>
<organism evidence="3 4">
    <name type="scientific">Erpetoichthys calabaricus</name>
    <name type="common">Rope fish</name>
    <name type="synonym">Calamoichthys calabaricus</name>
    <dbReference type="NCBI Taxonomy" id="27687"/>
    <lineage>
        <taxon>Eukaryota</taxon>
        <taxon>Metazoa</taxon>
        <taxon>Chordata</taxon>
        <taxon>Craniata</taxon>
        <taxon>Vertebrata</taxon>
        <taxon>Euteleostomi</taxon>
        <taxon>Actinopterygii</taxon>
        <taxon>Polypteriformes</taxon>
        <taxon>Polypteridae</taxon>
        <taxon>Erpetoichthys</taxon>
    </lineage>
</organism>
<dbReference type="Pfam" id="PF00170">
    <property type="entry name" value="bZIP_1"/>
    <property type="match status" value="1"/>
</dbReference>
<gene>
    <name evidence="3" type="primary">BATF3</name>
</gene>
<dbReference type="SMART" id="SM00338">
    <property type="entry name" value="BRLZ"/>
    <property type="match status" value="1"/>
</dbReference>
<dbReference type="PROSITE" id="PS00036">
    <property type="entry name" value="BZIP_BASIC"/>
    <property type="match status" value="1"/>
</dbReference>
<reference evidence="3" key="2">
    <citation type="submission" date="2025-08" db="UniProtKB">
        <authorList>
            <consortium name="Ensembl"/>
        </authorList>
    </citation>
    <scope>IDENTIFICATION</scope>
</reference>
<dbReference type="Gene3D" id="1.20.5.170">
    <property type="match status" value="1"/>
</dbReference>
<feature type="region of interest" description="Disordered" evidence="1">
    <location>
        <begin position="57"/>
        <end position="79"/>
    </location>
</feature>
<dbReference type="GO" id="GO:0005634">
    <property type="term" value="C:nucleus"/>
    <property type="evidence" value="ECO:0007669"/>
    <property type="project" value="TreeGrafter"/>
</dbReference>
<dbReference type="GeneTree" id="ENSGT00940000161120"/>
<accession>A0A8C4SUQ5</accession>
<reference evidence="3" key="3">
    <citation type="submission" date="2025-09" db="UniProtKB">
        <authorList>
            <consortium name="Ensembl"/>
        </authorList>
    </citation>
    <scope>IDENTIFICATION</scope>
</reference>
<evidence type="ECO:0000256" key="1">
    <source>
        <dbReference type="SAM" id="MobiDB-lite"/>
    </source>
</evidence>
<dbReference type="PANTHER" id="PTHR23351">
    <property type="entry name" value="FOS TRANSCRIPTION FACTOR-RELATED"/>
    <property type="match status" value="1"/>
</dbReference>
<dbReference type="GO" id="GO:0000981">
    <property type="term" value="F:DNA-binding transcription factor activity, RNA polymerase II-specific"/>
    <property type="evidence" value="ECO:0007669"/>
    <property type="project" value="TreeGrafter"/>
</dbReference>
<evidence type="ECO:0000313" key="4">
    <source>
        <dbReference type="Proteomes" id="UP000694620"/>
    </source>
</evidence>
<dbReference type="Proteomes" id="UP000694620">
    <property type="component" value="Chromosome 15"/>
</dbReference>
<dbReference type="AlphaFoldDB" id="A0A8C4SUQ5"/>
<dbReference type="InterPro" id="IPR004827">
    <property type="entry name" value="bZIP"/>
</dbReference>
<reference evidence="3" key="1">
    <citation type="submission" date="2021-06" db="EMBL/GenBank/DDBJ databases">
        <authorList>
            <consortium name="Wellcome Sanger Institute Data Sharing"/>
        </authorList>
    </citation>
    <scope>NUCLEOTIDE SEQUENCE [LARGE SCALE GENOMIC DNA]</scope>
</reference>
<dbReference type="Ensembl" id="ENSECRT00000022262.1">
    <property type="protein sequence ID" value="ENSECRP00000021794.1"/>
    <property type="gene ID" value="ENSECRG00000014732.1"/>
</dbReference>
<dbReference type="GO" id="GO:0000978">
    <property type="term" value="F:RNA polymerase II cis-regulatory region sequence-specific DNA binding"/>
    <property type="evidence" value="ECO:0007669"/>
    <property type="project" value="TreeGrafter"/>
</dbReference>
<dbReference type="SUPFAM" id="SSF57959">
    <property type="entry name" value="Leucine zipper domain"/>
    <property type="match status" value="1"/>
</dbReference>
<dbReference type="InterPro" id="IPR000837">
    <property type="entry name" value="AP-1"/>
</dbReference>
<dbReference type="PRINTS" id="PR00042">
    <property type="entry name" value="LEUZIPPRFOS"/>
</dbReference>
<keyword evidence="4" id="KW-1185">Reference proteome</keyword>
<dbReference type="PROSITE" id="PS50217">
    <property type="entry name" value="BZIP"/>
    <property type="match status" value="1"/>
</dbReference>
<feature type="domain" description="BZIP" evidence="2">
    <location>
        <begin position="52"/>
        <end position="115"/>
    </location>
</feature>
<dbReference type="InterPro" id="IPR046347">
    <property type="entry name" value="bZIP_sf"/>
</dbReference>